<evidence type="ECO:0000313" key="4">
    <source>
        <dbReference type="Proteomes" id="UP000318405"/>
    </source>
</evidence>
<feature type="chain" id="PRO_5021731876" evidence="2">
    <location>
        <begin position="31"/>
        <end position="325"/>
    </location>
</feature>
<dbReference type="Pfam" id="PF03401">
    <property type="entry name" value="TctC"/>
    <property type="match status" value="1"/>
</dbReference>
<dbReference type="PANTHER" id="PTHR42928:SF5">
    <property type="entry name" value="BLR1237 PROTEIN"/>
    <property type="match status" value="1"/>
</dbReference>
<accession>A0A556AWN5</accession>
<keyword evidence="4" id="KW-1185">Reference proteome</keyword>
<dbReference type="Gene3D" id="3.40.190.150">
    <property type="entry name" value="Bordetella uptake gene, domain 1"/>
    <property type="match status" value="1"/>
</dbReference>
<dbReference type="PIRSF" id="PIRSF017082">
    <property type="entry name" value="YflP"/>
    <property type="match status" value="1"/>
</dbReference>
<organism evidence="3 4">
    <name type="scientific">Verticiella sediminum</name>
    <dbReference type="NCBI Taxonomy" id="1247510"/>
    <lineage>
        <taxon>Bacteria</taxon>
        <taxon>Pseudomonadati</taxon>
        <taxon>Pseudomonadota</taxon>
        <taxon>Betaproteobacteria</taxon>
        <taxon>Burkholderiales</taxon>
        <taxon>Alcaligenaceae</taxon>
        <taxon>Verticiella</taxon>
    </lineage>
</organism>
<dbReference type="Proteomes" id="UP000318405">
    <property type="component" value="Unassembled WGS sequence"/>
</dbReference>
<keyword evidence="2" id="KW-0732">Signal</keyword>
<feature type="signal peptide" evidence="2">
    <location>
        <begin position="1"/>
        <end position="30"/>
    </location>
</feature>
<evidence type="ECO:0000313" key="3">
    <source>
        <dbReference type="EMBL" id="TSH97358.1"/>
    </source>
</evidence>
<reference evidence="3 4" key="1">
    <citation type="submission" date="2019-07" db="EMBL/GenBank/DDBJ databases">
        <title>Qingshengfaniella alkalisoli gen. nov., sp. nov., isolated from saline soil.</title>
        <authorList>
            <person name="Xu L."/>
            <person name="Huang X.-X."/>
            <person name="Sun J.-Q."/>
        </authorList>
    </citation>
    <scope>NUCLEOTIDE SEQUENCE [LARGE SCALE GENOMIC DNA]</scope>
    <source>
        <strain evidence="3 4">DSM 27279</strain>
    </source>
</reference>
<sequence length="325" mass="34966">MGPYQQHKRRWRRFAAALGLSALLGAAAHAEYPERPVTIVVPYAAGGGTDAVARTLAASLQSTWGEPVIVENRAGVDGWIGTQRVLSQPADGYTVLLQLNSMLLWPWAVPEAKVDIARDLTLITKLQSSPMVPLVRGDSAAGTLEEMFQHCKARATGCSYGYATPSAELVGRQLAELGGLENAVTVPYKGTSQMVNDLLGGHIDIALVSAALATPLHHDKRAKALAVGTPERYTRLPDVPTFDEAGYPAKGGTTWYGLMVREGTPQPIVDRIYRAVQDAGKKPDVLTAIESQGGIPVFNTPDEFRRDVAEDLEAITPLGKKYLAR</sequence>
<dbReference type="OrthoDB" id="8628732at2"/>
<evidence type="ECO:0000256" key="1">
    <source>
        <dbReference type="ARBA" id="ARBA00006987"/>
    </source>
</evidence>
<dbReference type="EMBL" id="VLTJ01000010">
    <property type="protein sequence ID" value="TSH97358.1"/>
    <property type="molecule type" value="Genomic_DNA"/>
</dbReference>
<proteinExistence type="inferred from homology"/>
<evidence type="ECO:0000256" key="2">
    <source>
        <dbReference type="SAM" id="SignalP"/>
    </source>
</evidence>
<dbReference type="CDD" id="cd07012">
    <property type="entry name" value="PBP2_Bug_TTT"/>
    <property type="match status" value="1"/>
</dbReference>
<dbReference type="SUPFAM" id="SSF53850">
    <property type="entry name" value="Periplasmic binding protein-like II"/>
    <property type="match status" value="1"/>
</dbReference>
<dbReference type="InterPro" id="IPR042100">
    <property type="entry name" value="Bug_dom1"/>
</dbReference>
<dbReference type="InterPro" id="IPR005064">
    <property type="entry name" value="BUG"/>
</dbReference>
<comment type="caution">
    <text evidence="3">The sequence shown here is derived from an EMBL/GenBank/DDBJ whole genome shotgun (WGS) entry which is preliminary data.</text>
</comment>
<comment type="similarity">
    <text evidence="1">Belongs to the UPF0065 (bug) family.</text>
</comment>
<name>A0A556AWN5_9BURK</name>
<dbReference type="RefSeq" id="WP_143947313.1">
    <property type="nucleotide sequence ID" value="NZ_BAABMB010000001.1"/>
</dbReference>
<dbReference type="Gene3D" id="3.40.190.10">
    <property type="entry name" value="Periplasmic binding protein-like II"/>
    <property type="match status" value="1"/>
</dbReference>
<gene>
    <name evidence="3" type="ORF">FOZ76_06445</name>
</gene>
<protein>
    <submittedName>
        <fullName evidence="3">Tripartite tricarboxylate transporter substrate binding protein</fullName>
    </submittedName>
</protein>
<dbReference type="AlphaFoldDB" id="A0A556AWN5"/>
<dbReference type="PANTHER" id="PTHR42928">
    <property type="entry name" value="TRICARBOXYLATE-BINDING PROTEIN"/>
    <property type="match status" value="1"/>
</dbReference>